<protein>
    <recommendedName>
        <fullName evidence="15">EGF-like domain-containing protein</fullName>
    </recommendedName>
</protein>
<comment type="caution">
    <text evidence="11">Lacks conserved residue(s) required for the propagation of feature annotation.</text>
</comment>
<dbReference type="InterPro" id="IPR000152">
    <property type="entry name" value="EGF-type_Asp/Asn_hydroxyl_site"/>
</dbReference>
<dbReference type="GO" id="GO:0071944">
    <property type="term" value="C:cell periphery"/>
    <property type="evidence" value="ECO:0007669"/>
    <property type="project" value="UniProtKB-ARBA"/>
</dbReference>
<feature type="disulfide bond" evidence="11">
    <location>
        <begin position="405"/>
        <end position="414"/>
    </location>
</feature>
<dbReference type="EMBL" id="HBJA01056137">
    <property type="protein sequence ID" value="CAE0808748.1"/>
    <property type="molecule type" value="Transcribed_RNA"/>
</dbReference>
<dbReference type="PROSITE" id="PS00022">
    <property type="entry name" value="EGF_1"/>
    <property type="match status" value="2"/>
</dbReference>
<dbReference type="SUPFAM" id="SSF82895">
    <property type="entry name" value="TSP-1 type 1 repeat"/>
    <property type="match status" value="4"/>
</dbReference>
<dbReference type="InterPro" id="IPR000742">
    <property type="entry name" value="EGF"/>
</dbReference>
<dbReference type="InterPro" id="IPR001881">
    <property type="entry name" value="EGF-like_Ca-bd_dom"/>
</dbReference>
<keyword evidence="9 11" id="KW-1015">Disulfide bond</keyword>
<evidence type="ECO:0000256" key="5">
    <source>
        <dbReference type="ARBA" id="ARBA00022737"/>
    </source>
</evidence>
<proteinExistence type="predicted"/>
<organism evidence="14">
    <name type="scientific">Eutreptiella gymnastica</name>
    <dbReference type="NCBI Taxonomy" id="73025"/>
    <lineage>
        <taxon>Eukaryota</taxon>
        <taxon>Discoba</taxon>
        <taxon>Euglenozoa</taxon>
        <taxon>Euglenida</taxon>
        <taxon>Spirocuta</taxon>
        <taxon>Euglenophyceae</taxon>
        <taxon>Eutreptiales</taxon>
        <taxon>Eutreptiaceae</taxon>
        <taxon>Eutreptiella</taxon>
    </lineage>
</organism>
<dbReference type="InterPro" id="IPR003609">
    <property type="entry name" value="Pan_app"/>
</dbReference>
<name>A0A7S4CWI8_9EUGL</name>
<dbReference type="GO" id="GO:0005509">
    <property type="term" value="F:calcium ion binding"/>
    <property type="evidence" value="ECO:0007669"/>
    <property type="project" value="InterPro"/>
</dbReference>
<dbReference type="PANTHER" id="PTHR11311:SF15">
    <property type="entry name" value="SPONDIN-2"/>
    <property type="match status" value="1"/>
</dbReference>
<feature type="domain" description="EGF-like" evidence="12">
    <location>
        <begin position="524"/>
        <end position="560"/>
    </location>
</feature>
<dbReference type="AlphaFoldDB" id="A0A7S4CWI8"/>
<dbReference type="Pfam" id="PF00090">
    <property type="entry name" value="TSP_1"/>
    <property type="match status" value="3"/>
</dbReference>
<keyword evidence="10" id="KW-0325">Glycoprotein</keyword>
<evidence type="ECO:0000259" key="12">
    <source>
        <dbReference type="PROSITE" id="PS50026"/>
    </source>
</evidence>
<dbReference type="Pfam" id="PF00024">
    <property type="entry name" value="PAN_1"/>
    <property type="match status" value="1"/>
</dbReference>
<evidence type="ECO:0000256" key="9">
    <source>
        <dbReference type="ARBA" id="ARBA00023157"/>
    </source>
</evidence>
<dbReference type="InterPro" id="IPR051418">
    <property type="entry name" value="Spondin/Thrombospondin_T1"/>
</dbReference>
<feature type="disulfide bond" evidence="11">
    <location>
        <begin position="550"/>
        <end position="559"/>
    </location>
</feature>
<dbReference type="PRINTS" id="PR00010">
    <property type="entry name" value="EGFBLOOD"/>
</dbReference>
<dbReference type="PROSITE" id="PS01187">
    <property type="entry name" value="EGF_CA"/>
    <property type="match status" value="1"/>
</dbReference>
<evidence type="ECO:0000256" key="11">
    <source>
        <dbReference type="PROSITE-ProRule" id="PRU00076"/>
    </source>
</evidence>
<dbReference type="SMART" id="SM00473">
    <property type="entry name" value="PAN_AP"/>
    <property type="match status" value="2"/>
</dbReference>
<keyword evidence="6" id="KW-0106">Calcium</keyword>
<dbReference type="InterPro" id="IPR018097">
    <property type="entry name" value="EGF_Ca-bd_CS"/>
</dbReference>
<evidence type="ECO:0000256" key="4">
    <source>
        <dbReference type="ARBA" id="ARBA00022729"/>
    </source>
</evidence>
<dbReference type="CDD" id="cd00054">
    <property type="entry name" value="EGF_CA"/>
    <property type="match status" value="2"/>
</dbReference>
<dbReference type="Gene3D" id="2.10.25.10">
    <property type="entry name" value="Laminin"/>
    <property type="match status" value="2"/>
</dbReference>
<feature type="domain" description="EGF-like" evidence="12">
    <location>
        <begin position="379"/>
        <end position="415"/>
    </location>
</feature>
<dbReference type="SMART" id="SM00209">
    <property type="entry name" value="TSP1"/>
    <property type="match status" value="4"/>
</dbReference>
<evidence type="ECO:0000256" key="8">
    <source>
        <dbReference type="ARBA" id="ARBA00023136"/>
    </source>
</evidence>
<dbReference type="GO" id="GO:0120025">
    <property type="term" value="C:plasma membrane bounded cell projection"/>
    <property type="evidence" value="ECO:0007669"/>
    <property type="project" value="UniProtKB-ARBA"/>
</dbReference>
<evidence type="ECO:0000256" key="6">
    <source>
        <dbReference type="ARBA" id="ARBA00022837"/>
    </source>
</evidence>
<keyword evidence="7" id="KW-1133">Transmembrane helix</keyword>
<dbReference type="Gene3D" id="2.20.100.10">
    <property type="entry name" value="Thrombospondin type-1 (TSP1) repeat"/>
    <property type="match status" value="4"/>
</dbReference>
<dbReference type="GO" id="GO:0016020">
    <property type="term" value="C:membrane"/>
    <property type="evidence" value="ECO:0007669"/>
    <property type="project" value="UniProtKB-SubCell"/>
</dbReference>
<dbReference type="PROSITE" id="PS50092">
    <property type="entry name" value="TSP1"/>
    <property type="match status" value="4"/>
</dbReference>
<dbReference type="SMART" id="SM00179">
    <property type="entry name" value="EGF_CA"/>
    <property type="match status" value="2"/>
</dbReference>
<dbReference type="SMART" id="SM00181">
    <property type="entry name" value="EGF"/>
    <property type="match status" value="2"/>
</dbReference>
<dbReference type="FunFam" id="2.10.25.10:FF:000122">
    <property type="entry name" value="Protein crumbs homolog 2"/>
    <property type="match status" value="1"/>
</dbReference>
<evidence type="ECO:0000256" key="2">
    <source>
        <dbReference type="ARBA" id="ARBA00022536"/>
    </source>
</evidence>
<evidence type="ECO:0000256" key="1">
    <source>
        <dbReference type="ARBA" id="ARBA00004167"/>
    </source>
</evidence>
<dbReference type="PROSITE" id="PS50026">
    <property type="entry name" value="EGF_3"/>
    <property type="match status" value="2"/>
</dbReference>
<evidence type="ECO:0000259" key="13">
    <source>
        <dbReference type="PROSITE" id="PS50948"/>
    </source>
</evidence>
<evidence type="ECO:0008006" key="15">
    <source>
        <dbReference type="Google" id="ProtNLM"/>
    </source>
</evidence>
<gene>
    <name evidence="14" type="ORF">EGYM00163_LOCUS19879</name>
</gene>
<keyword evidence="3" id="KW-0812">Transmembrane</keyword>
<keyword evidence="5" id="KW-0677">Repeat</keyword>
<reference evidence="14" key="1">
    <citation type="submission" date="2021-01" db="EMBL/GenBank/DDBJ databases">
        <authorList>
            <person name="Corre E."/>
            <person name="Pelletier E."/>
            <person name="Niang G."/>
            <person name="Scheremetjew M."/>
            <person name="Finn R."/>
            <person name="Kale V."/>
            <person name="Holt S."/>
            <person name="Cochrane G."/>
            <person name="Meng A."/>
            <person name="Brown T."/>
            <person name="Cohen L."/>
        </authorList>
    </citation>
    <scope>NUCLEOTIDE SEQUENCE</scope>
    <source>
        <strain evidence="14">CCMP1594</strain>
    </source>
</reference>
<dbReference type="PROSITE" id="PS00010">
    <property type="entry name" value="ASX_HYDROXYL"/>
    <property type="match status" value="1"/>
</dbReference>
<sequence>MYDAHPFTMKVRNSPDDEWVLHHTGFGTCAFPEPAVARYAQVIFESTKQAPSWVSGYRGVLGRFMGHVVEPGFSNHWRLYNGNVVMGSWAIREVIFYSDRDCTQPLPRTERVDHYFDHHKGLPDVSSSQQEHLAISAMDESETTYWQVSDEASASCEEAECHWYGFKFFAAVTVQCVELHQGDSPNTEQALYKMNPIRLKYLDSQGEWAQAAQWDTPDADYPMLQVHDPHVPRSASNRRRLRYVQEAQPPPSRDPQPQHCFDGVQNTGEIDVDCGGPCDDCAALEIDELLVSSGAINGVAWAGGTQLAIGTGDETFEIRKFMGKLHDYEPVTKQTSDGPVVAVAFASTEETAASLAVQNGGHSVLDLYAPQKVGVPDSDVDNCSPDPCQNGGICTGVANSYICTCPAGYTGDNCQTAVDCAIGEWEAWGSCSASCGDGTRTRSRMNTELQHAACPTGNTESEACNEDPCDQDCMFTWASWGACSQSCAGGTRSRTASISTPAAGSGTACPSSPDTEACNPQPCDDDDCTPNPCQNGGACIDGINSYTCTCATGYIGTNCETGIYGVQMEVELPFAKVQSHFHVLDILPLFDNTQQLKYRLAVAAAAGVSISMVTIQSITAFEHGIIVNTMVHVPVIPPNLDISNLNQQLNSQGLPHAVMFSPPKVILLEALHGAMDYTTCEATEWSAWPLDEFCSTDNFGEGTRIRYCHHQCATLGGRDYFFRQYQEIPCAWIDDPDNEGCEKIEATVCDAWCYTGRKTVLTFRRSKHPHGAQTCHNDETAIGDCEPQHDCSQTCVMGPWAEWGKCLKPGTAEDAVCEKDQGVQTRQRSVQRPALNNKPCPSSNIERPCNRVPCEADCIFDDWTKSSECSAKCNGGTEEWSRRLIQPAVGRECIDDAEFKVTTCNTQACPCWVRFPNMRFIDWESTTEWGKSLTFCKDHCDNDESCKLFSYHKIHHYCQFSSKSLSDAGAALTHLTIFTGQAGVLEYFTGAAVWDVYEKGQSWDYGAPAKAAFLQVQDVALTLEPSLAVNDAKSVEDCAAHCLSHEAAENRALNAAAVKFCKSFQWDGTTCTLFAYNIADDVDNRHMYRQPGTAHFERCQSSMQVADRVHYIRNADVNLQ</sequence>
<dbReference type="PROSITE" id="PS01186">
    <property type="entry name" value="EGF_2"/>
    <property type="match status" value="2"/>
</dbReference>
<evidence type="ECO:0000256" key="7">
    <source>
        <dbReference type="ARBA" id="ARBA00022989"/>
    </source>
</evidence>
<dbReference type="PANTHER" id="PTHR11311">
    <property type="entry name" value="SPONDIN"/>
    <property type="match status" value="1"/>
</dbReference>
<evidence type="ECO:0000256" key="3">
    <source>
        <dbReference type="ARBA" id="ARBA00022692"/>
    </source>
</evidence>
<keyword evidence="8" id="KW-0472">Membrane</keyword>
<keyword evidence="4" id="KW-0732">Signal</keyword>
<dbReference type="SUPFAM" id="SSF57196">
    <property type="entry name" value="EGF/Laminin"/>
    <property type="match status" value="2"/>
</dbReference>
<dbReference type="PROSITE" id="PS50948">
    <property type="entry name" value="PAN"/>
    <property type="match status" value="2"/>
</dbReference>
<dbReference type="InterPro" id="IPR000884">
    <property type="entry name" value="TSP1_rpt"/>
</dbReference>
<dbReference type="InterPro" id="IPR036383">
    <property type="entry name" value="TSP1_rpt_sf"/>
</dbReference>
<evidence type="ECO:0000313" key="14">
    <source>
        <dbReference type="EMBL" id="CAE0808748.1"/>
    </source>
</evidence>
<dbReference type="Pfam" id="PF00008">
    <property type="entry name" value="EGF"/>
    <property type="match status" value="2"/>
</dbReference>
<dbReference type="FunFam" id="2.10.25.10:FF:000247">
    <property type="entry name" value="Delta/notch like EGF repeat containing"/>
    <property type="match status" value="1"/>
</dbReference>
<feature type="domain" description="Apple" evidence="13">
    <location>
        <begin position="1007"/>
        <end position="1101"/>
    </location>
</feature>
<keyword evidence="2 11" id="KW-0245">EGF-like domain</keyword>
<evidence type="ECO:0000256" key="10">
    <source>
        <dbReference type="ARBA" id="ARBA00023180"/>
    </source>
</evidence>
<accession>A0A7S4CWI8</accession>
<comment type="subcellular location">
    <subcellularLocation>
        <location evidence="1">Membrane</location>
        <topology evidence="1">Single-pass membrane protein</topology>
    </subcellularLocation>
</comment>
<dbReference type="SUPFAM" id="SSF57414">
    <property type="entry name" value="Hairpin loop containing domain-like"/>
    <property type="match status" value="1"/>
</dbReference>
<feature type="domain" description="Apple" evidence="13">
    <location>
        <begin position="904"/>
        <end position="977"/>
    </location>
</feature>